<comment type="similarity">
    <text evidence="2 4">Belongs to the Nudix hydrolase family.</text>
</comment>
<comment type="caution">
    <text evidence="6">The sequence shown here is derived from an EMBL/GenBank/DDBJ whole genome shotgun (WGS) entry which is preliminary data.</text>
</comment>
<sequence length="218" mass="23630">MRGLLRLRRASSVGRAAGTARAARRAAGGDALGPGRRLRVGAVNHGDHDQVILSEVVADARLATWEFDDARAWLERARQRPMEPLAAEVWVLDPALEYVLLVSHRVRGWVPPGGKVEPGEGPRAAAARELLEETGLDVGLLPGPAAVAVRSFRNDWSPTLALSYVAVVERDVPLGGEPEQPAAWFRLDDGWNSVFQADQGRIQAHARYLEAARASSAR</sequence>
<dbReference type="Pfam" id="PF00293">
    <property type="entry name" value="NUDIX"/>
    <property type="match status" value="1"/>
</dbReference>
<dbReference type="InterPro" id="IPR020476">
    <property type="entry name" value="Nudix_hydrolase"/>
</dbReference>
<evidence type="ECO:0000256" key="2">
    <source>
        <dbReference type="ARBA" id="ARBA00005582"/>
    </source>
</evidence>
<dbReference type="PANTHER" id="PTHR43046:SF14">
    <property type="entry name" value="MUTT_NUDIX FAMILY PROTEIN"/>
    <property type="match status" value="1"/>
</dbReference>
<dbReference type="InterPro" id="IPR000086">
    <property type="entry name" value="NUDIX_hydrolase_dom"/>
</dbReference>
<dbReference type="GO" id="GO:0016787">
    <property type="term" value="F:hydrolase activity"/>
    <property type="evidence" value="ECO:0007669"/>
    <property type="project" value="UniProtKB-KW"/>
</dbReference>
<organism evidence="6 7">
    <name type="scientific">Actinomadura harenae</name>
    <dbReference type="NCBI Taxonomy" id="2483351"/>
    <lineage>
        <taxon>Bacteria</taxon>
        <taxon>Bacillati</taxon>
        <taxon>Actinomycetota</taxon>
        <taxon>Actinomycetes</taxon>
        <taxon>Streptosporangiales</taxon>
        <taxon>Thermomonosporaceae</taxon>
        <taxon>Actinomadura</taxon>
    </lineage>
</organism>
<evidence type="ECO:0000256" key="4">
    <source>
        <dbReference type="RuleBase" id="RU003476"/>
    </source>
</evidence>
<dbReference type="EMBL" id="RFFG01000131">
    <property type="protein sequence ID" value="RMI36614.1"/>
    <property type="molecule type" value="Genomic_DNA"/>
</dbReference>
<proteinExistence type="inferred from homology"/>
<dbReference type="AlphaFoldDB" id="A0A3M2LGP2"/>
<evidence type="ECO:0000313" key="7">
    <source>
        <dbReference type="Proteomes" id="UP000282674"/>
    </source>
</evidence>
<dbReference type="SUPFAM" id="SSF55811">
    <property type="entry name" value="Nudix"/>
    <property type="match status" value="1"/>
</dbReference>
<keyword evidence="7" id="KW-1185">Reference proteome</keyword>
<dbReference type="Proteomes" id="UP000282674">
    <property type="component" value="Unassembled WGS sequence"/>
</dbReference>
<evidence type="ECO:0000259" key="5">
    <source>
        <dbReference type="PROSITE" id="PS51462"/>
    </source>
</evidence>
<name>A0A3M2LGP2_9ACTN</name>
<protein>
    <submittedName>
        <fullName evidence="6">NUDIX hydrolase</fullName>
    </submittedName>
</protein>
<keyword evidence="3 4" id="KW-0378">Hydrolase</keyword>
<evidence type="ECO:0000256" key="1">
    <source>
        <dbReference type="ARBA" id="ARBA00001946"/>
    </source>
</evidence>
<feature type="domain" description="Nudix hydrolase" evidence="5">
    <location>
        <begin position="82"/>
        <end position="211"/>
    </location>
</feature>
<comment type="cofactor">
    <cofactor evidence="1">
        <name>Mg(2+)</name>
        <dbReference type="ChEBI" id="CHEBI:18420"/>
    </cofactor>
</comment>
<dbReference type="PROSITE" id="PS00893">
    <property type="entry name" value="NUDIX_BOX"/>
    <property type="match status" value="1"/>
</dbReference>
<dbReference type="PANTHER" id="PTHR43046">
    <property type="entry name" value="GDP-MANNOSE MANNOSYL HYDROLASE"/>
    <property type="match status" value="1"/>
</dbReference>
<reference evidence="6 7" key="1">
    <citation type="submission" date="2018-10" db="EMBL/GenBank/DDBJ databases">
        <title>Isolation from soil.</title>
        <authorList>
            <person name="Hu J."/>
        </authorList>
    </citation>
    <scope>NUCLEOTIDE SEQUENCE [LARGE SCALE GENOMIC DNA]</scope>
    <source>
        <strain evidence="6 7">NEAU-Ht49</strain>
    </source>
</reference>
<dbReference type="InterPro" id="IPR020084">
    <property type="entry name" value="NUDIX_hydrolase_CS"/>
</dbReference>
<dbReference type="InterPro" id="IPR015797">
    <property type="entry name" value="NUDIX_hydrolase-like_dom_sf"/>
</dbReference>
<dbReference type="OrthoDB" id="3295713at2"/>
<dbReference type="PRINTS" id="PR00502">
    <property type="entry name" value="NUDIXFAMILY"/>
</dbReference>
<evidence type="ECO:0000313" key="6">
    <source>
        <dbReference type="EMBL" id="RMI36614.1"/>
    </source>
</evidence>
<dbReference type="PROSITE" id="PS51462">
    <property type="entry name" value="NUDIX"/>
    <property type="match status" value="1"/>
</dbReference>
<dbReference type="Gene3D" id="3.90.79.10">
    <property type="entry name" value="Nucleoside Triphosphate Pyrophosphohydrolase"/>
    <property type="match status" value="1"/>
</dbReference>
<gene>
    <name evidence="6" type="ORF">EBO15_38160</name>
</gene>
<evidence type="ECO:0000256" key="3">
    <source>
        <dbReference type="ARBA" id="ARBA00022801"/>
    </source>
</evidence>
<accession>A0A3M2LGP2</accession>